<evidence type="ECO:0000256" key="11">
    <source>
        <dbReference type="ARBA" id="ARBA00067136"/>
    </source>
</evidence>
<accession>A0A4Y7XDS0</accession>
<sequence>MNNQPDSFHPRATPSYPIKTQQFLQQLGIQHPILLAPMAGTSTPELAAAVSNAGGLGSLGLANASAEAARLAIQQTRALTSKPFNCNFFCHQPPQRDPATEQAWINYMAPFFQALGGEAPGTLKPVNSSLIDNQPVIDMLLQEKPAVVSFHFGIPALDVIKQLQHAGIVLLASATSLAEARIIEAAGIDGIVAQGVEAGGHRGIFNRDIDPAIGTYDLVRLLVTHTHLPIIAAGGLMDGDDIQQVLALGACAAQLGTAFVICKESAADPVYRQRLQDPAYQTTYITASISGRPARGLMSAWHSQVDQPERPALSSYSYIYDLAKQLHALASKQGNYDFAAYWAGSNVARIRNLNATELMHTLIDELHQAKTKQSANS</sequence>
<proteinExistence type="inferred from homology"/>
<dbReference type="GO" id="GO:0009636">
    <property type="term" value="P:response to toxic substance"/>
    <property type="evidence" value="ECO:0007669"/>
    <property type="project" value="UniProtKB-KW"/>
</dbReference>
<keyword evidence="6" id="KW-0547">Nucleotide-binding</keyword>
<dbReference type="FunFam" id="3.20.20.70:FF:000154">
    <property type="entry name" value="Probable nitronate monooxygenase"/>
    <property type="match status" value="1"/>
</dbReference>
<keyword evidence="7" id="KW-0560">Oxidoreductase</keyword>
<dbReference type="PANTHER" id="PTHR42747:SF3">
    <property type="entry name" value="NITRONATE MONOOXYGENASE-RELATED"/>
    <property type="match status" value="1"/>
</dbReference>
<evidence type="ECO:0000256" key="9">
    <source>
        <dbReference type="ARBA" id="ARBA00031155"/>
    </source>
</evidence>
<keyword evidence="8 12" id="KW-0503">Monooxygenase</keyword>
<comment type="similarity">
    <text evidence="2">Belongs to the nitronate monooxygenase family. NMO class I subfamily.</text>
</comment>
<dbReference type="InterPro" id="IPR004136">
    <property type="entry name" value="NMO"/>
</dbReference>
<dbReference type="RefSeq" id="WP_134243793.1">
    <property type="nucleotide sequence ID" value="NZ_SNTY01000014.1"/>
</dbReference>
<keyword evidence="13" id="KW-1185">Reference proteome</keyword>
<dbReference type="PANTHER" id="PTHR42747">
    <property type="entry name" value="NITRONATE MONOOXYGENASE-RELATED"/>
    <property type="match status" value="1"/>
</dbReference>
<protein>
    <recommendedName>
        <fullName evidence="11">Nitronate monooxygenase</fullName>
    </recommendedName>
    <alternativeName>
        <fullName evidence="9">Propionate 3-nitronate monooxygenase</fullName>
    </alternativeName>
</protein>
<organism evidence="12 13">
    <name type="scientific">Alkanindiges illinoisensis</name>
    <dbReference type="NCBI Taxonomy" id="197183"/>
    <lineage>
        <taxon>Bacteria</taxon>
        <taxon>Pseudomonadati</taxon>
        <taxon>Pseudomonadota</taxon>
        <taxon>Gammaproteobacteria</taxon>
        <taxon>Moraxellales</taxon>
        <taxon>Moraxellaceae</taxon>
        <taxon>Alkanindiges</taxon>
    </lineage>
</organism>
<evidence type="ECO:0000313" key="13">
    <source>
        <dbReference type="Proteomes" id="UP000297834"/>
    </source>
</evidence>
<evidence type="ECO:0000256" key="1">
    <source>
        <dbReference type="ARBA" id="ARBA00001917"/>
    </source>
</evidence>
<gene>
    <name evidence="12" type="ORF">E2B99_04635</name>
</gene>
<evidence type="ECO:0000313" key="12">
    <source>
        <dbReference type="EMBL" id="TEU29348.1"/>
    </source>
</evidence>
<dbReference type="CDD" id="cd04730">
    <property type="entry name" value="NPD_like"/>
    <property type="match status" value="1"/>
</dbReference>
<dbReference type="OrthoDB" id="9778912at2"/>
<comment type="catalytic activity">
    <reaction evidence="10">
        <text>3 propionate 3-nitronate + 3 O2 + H2O = 3 3-oxopropanoate + 2 nitrate + nitrite + H2O2 + 3 H(+)</text>
        <dbReference type="Rhea" id="RHEA:57332"/>
        <dbReference type="ChEBI" id="CHEBI:15377"/>
        <dbReference type="ChEBI" id="CHEBI:15378"/>
        <dbReference type="ChEBI" id="CHEBI:15379"/>
        <dbReference type="ChEBI" id="CHEBI:16240"/>
        <dbReference type="ChEBI" id="CHEBI:16301"/>
        <dbReference type="ChEBI" id="CHEBI:17632"/>
        <dbReference type="ChEBI" id="CHEBI:33190"/>
        <dbReference type="ChEBI" id="CHEBI:136067"/>
    </reaction>
</comment>
<dbReference type="GO" id="GO:0000166">
    <property type="term" value="F:nucleotide binding"/>
    <property type="evidence" value="ECO:0007669"/>
    <property type="project" value="UniProtKB-KW"/>
</dbReference>
<evidence type="ECO:0000256" key="2">
    <source>
        <dbReference type="ARBA" id="ARBA00009881"/>
    </source>
</evidence>
<keyword evidence="5" id="KW-0288">FMN</keyword>
<dbReference type="GO" id="GO:0018580">
    <property type="term" value="F:nitronate monooxygenase activity"/>
    <property type="evidence" value="ECO:0007669"/>
    <property type="project" value="InterPro"/>
</dbReference>
<evidence type="ECO:0000256" key="7">
    <source>
        <dbReference type="ARBA" id="ARBA00023002"/>
    </source>
</evidence>
<evidence type="ECO:0000256" key="6">
    <source>
        <dbReference type="ARBA" id="ARBA00022741"/>
    </source>
</evidence>
<evidence type="ECO:0000256" key="3">
    <source>
        <dbReference type="ARBA" id="ARBA00022575"/>
    </source>
</evidence>
<name>A0A4Y7XDS0_9GAMM</name>
<comment type="caution">
    <text evidence="12">The sequence shown here is derived from an EMBL/GenBank/DDBJ whole genome shotgun (WGS) entry which is preliminary data.</text>
</comment>
<dbReference type="SUPFAM" id="SSF51412">
    <property type="entry name" value="Inosine monophosphate dehydrogenase (IMPDH)"/>
    <property type="match status" value="1"/>
</dbReference>
<evidence type="ECO:0000256" key="4">
    <source>
        <dbReference type="ARBA" id="ARBA00022630"/>
    </source>
</evidence>
<dbReference type="Pfam" id="PF03060">
    <property type="entry name" value="NMO"/>
    <property type="match status" value="1"/>
</dbReference>
<dbReference type="InterPro" id="IPR013785">
    <property type="entry name" value="Aldolase_TIM"/>
</dbReference>
<evidence type="ECO:0000256" key="8">
    <source>
        <dbReference type="ARBA" id="ARBA00023033"/>
    </source>
</evidence>
<dbReference type="STRING" id="1120977.GCA_000619845_02969"/>
<dbReference type="EMBL" id="SNTY01000014">
    <property type="protein sequence ID" value="TEU29348.1"/>
    <property type="molecule type" value="Genomic_DNA"/>
</dbReference>
<keyword evidence="4" id="KW-0285">Flavoprotein</keyword>
<dbReference type="Proteomes" id="UP000297834">
    <property type="component" value="Unassembled WGS sequence"/>
</dbReference>
<dbReference type="Gene3D" id="3.20.20.70">
    <property type="entry name" value="Aldolase class I"/>
    <property type="match status" value="1"/>
</dbReference>
<comment type="cofactor">
    <cofactor evidence="1">
        <name>FMN</name>
        <dbReference type="ChEBI" id="CHEBI:58210"/>
    </cofactor>
</comment>
<evidence type="ECO:0000256" key="10">
    <source>
        <dbReference type="ARBA" id="ARBA00049401"/>
    </source>
</evidence>
<dbReference type="AlphaFoldDB" id="A0A4Y7XDS0"/>
<keyword evidence="3" id="KW-0216">Detoxification</keyword>
<reference evidence="12 13" key="1">
    <citation type="submission" date="2019-03" db="EMBL/GenBank/DDBJ databases">
        <title>Alkanindiges illinoisensis: a potential pathogenic isolated from ascites of a gastric cancer patient with abdominal metastasis.</title>
        <authorList>
            <person name="Hu X."/>
            <person name="Yang B."/>
            <person name="Yan X."/>
            <person name="Lin L."/>
            <person name="Zhao H."/>
            <person name="Zhou F."/>
            <person name="Su B."/>
            <person name="Chen J."/>
            <person name="Rui Y."/>
            <person name="Wang Q."/>
            <person name="Zheng L."/>
        </authorList>
    </citation>
    <scope>NUCLEOTIDE SEQUENCE [LARGE SCALE GENOMIC DNA]</scope>
    <source>
        <strain evidence="12 13">NFYY 23406</strain>
    </source>
</reference>
<evidence type="ECO:0000256" key="5">
    <source>
        <dbReference type="ARBA" id="ARBA00022643"/>
    </source>
</evidence>